<accession>A0ACC1S4Y7</accession>
<name>A0ACC1S4Y7_9HYPO</name>
<organism evidence="1 2">
    <name type="scientific">Fusarium decemcellulare</name>
    <dbReference type="NCBI Taxonomy" id="57161"/>
    <lineage>
        <taxon>Eukaryota</taxon>
        <taxon>Fungi</taxon>
        <taxon>Dikarya</taxon>
        <taxon>Ascomycota</taxon>
        <taxon>Pezizomycotina</taxon>
        <taxon>Sordariomycetes</taxon>
        <taxon>Hypocreomycetidae</taxon>
        <taxon>Hypocreales</taxon>
        <taxon>Nectriaceae</taxon>
        <taxon>Fusarium</taxon>
        <taxon>Fusarium decemcellulare species complex</taxon>
    </lineage>
</organism>
<protein>
    <submittedName>
        <fullName evidence="1">Uncharacterized protein</fullName>
    </submittedName>
</protein>
<dbReference type="Proteomes" id="UP001148629">
    <property type="component" value="Unassembled WGS sequence"/>
</dbReference>
<evidence type="ECO:0000313" key="2">
    <source>
        <dbReference type="Proteomes" id="UP001148629"/>
    </source>
</evidence>
<evidence type="ECO:0000313" key="1">
    <source>
        <dbReference type="EMBL" id="KAJ3532148.1"/>
    </source>
</evidence>
<gene>
    <name evidence="1" type="ORF">NM208_g8569</name>
</gene>
<proteinExistence type="predicted"/>
<dbReference type="EMBL" id="JANRMS010000989">
    <property type="protein sequence ID" value="KAJ3532148.1"/>
    <property type="molecule type" value="Genomic_DNA"/>
</dbReference>
<sequence length="240" mass="27307">MDNNRIATVIERPLPNGVIYDLSTAGQVTITLPKTSTWSSGLHWHENHTEYLKVIKGTIRVRLADTVQTVIATGDEQPELKVARYQWHEWQRAGPDGDDVVVIERTEPNDNEKAIFFWNLNGVILNTPKMLNDPKSLASRLPSALHGLFIDFWITLNLFVIFRHLDNVPVFLNAPSFLAKPGGTTRSFLQGLDWVVSHLVLYVASWLGWVFGVRPVRLEFTPADIHNLWWSRTVDTKKSS</sequence>
<reference evidence="1" key="1">
    <citation type="submission" date="2022-08" db="EMBL/GenBank/DDBJ databases">
        <title>Genome Sequence of Fusarium decemcellulare.</title>
        <authorList>
            <person name="Buettner E."/>
        </authorList>
    </citation>
    <scope>NUCLEOTIDE SEQUENCE</scope>
    <source>
        <strain evidence="1">Babe19</strain>
    </source>
</reference>
<comment type="caution">
    <text evidence="1">The sequence shown here is derived from an EMBL/GenBank/DDBJ whole genome shotgun (WGS) entry which is preliminary data.</text>
</comment>
<keyword evidence="2" id="KW-1185">Reference proteome</keyword>